<dbReference type="InterPro" id="IPR051707">
    <property type="entry name" value="PI-Interact_SigTrans_Reg"/>
</dbReference>
<reference evidence="2" key="1">
    <citation type="submission" date="2022-08" db="EMBL/GenBank/DDBJ databases">
        <title>Novel sulphate-reducing endosymbionts in the free-living metamonad Anaeramoeba.</title>
        <authorList>
            <person name="Jerlstrom-Hultqvist J."/>
            <person name="Cepicka I."/>
            <person name="Gallot-Lavallee L."/>
            <person name="Salas-Leiva D."/>
            <person name="Curtis B.A."/>
            <person name="Zahonova K."/>
            <person name="Pipaliya S."/>
            <person name="Dacks J."/>
            <person name="Roger A.J."/>
        </authorList>
    </citation>
    <scope>NUCLEOTIDE SEQUENCE</scope>
    <source>
        <strain evidence="2">Busselton2</strain>
    </source>
</reference>
<accession>A0AAV7Z824</accession>
<dbReference type="PANTHER" id="PTHR14336:SF8">
    <property type="entry name" value="PROTEIN OPY1"/>
    <property type="match status" value="1"/>
</dbReference>
<dbReference type="Proteomes" id="UP001146793">
    <property type="component" value="Unassembled WGS sequence"/>
</dbReference>
<organism evidence="2 3">
    <name type="scientific">Anaeramoeba flamelloides</name>
    <dbReference type="NCBI Taxonomy" id="1746091"/>
    <lineage>
        <taxon>Eukaryota</taxon>
        <taxon>Metamonada</taxon>
        <taxon>Anaeramoebidae</taxon>
        <taxon>Anaeramoeba</taxon>
    </lineage>
</organism>
<dbReference type="InterPro" id="IPR011993">
    <property type="entry name" value="PH-like_dom_sf"/>
</dbReference>
<dbReference type="Gene3D" id="2.30.29.30">
    <property type="entry name" value="Pleckstrin-homology domain (PH domain)/Phosphotyrosine-binding domain (PTB)"/>
    <property type="match status" value="1"/>
</dbReference>
<dbReference type="SMART" id="SM00233">
    <property type="entry name" value="PH"/>
    <property type="match status" value="1"/>
</dbReference>
<gene>
    <name evidence="2" type="ORF">M0812_17403</name>
</gene>
<feature type="domain" description="PH" evidence="1">
    <location>
        <begin position="4"/>
        <end position="106"/>
    </location>
</feature>
<dbReference type="InterPro" id="IPR001849">
    <property type="entry name" value="PH_domain"/>
</dbReference>
<dbReference type="EMBL" id="JANTQA010000033">
    <property type="protein sequence ID" value="KAJ3438222.1"/>
    <property type="molecule type" value="Genomic_DNA"/>
</dbReference>
<protein>
    <submittedName>
        <fullName evidence="2">Dual adapter for phosphotyrosine and 3-phosphotyrosine and 3-phosphoinositide</fullName>
    </submittedName>
</protein>
<dbReference type="PROSITE" id="PS50003">
    <property type="entry name" value="PH_DOMAIN"/>
    <property type="match status" value="1"/>
</dbReference>
<sequence>MQGLSKFSGCLTKRGRRVRNWKYRFFHLTNKTCSYYANKEHFTKGVKPKGKINLNSQVSIGIALFEENKDKSHSFYIKTPERVYLIFASNEEQQEQWLNNLILHIHHPIQEKVEFLDQLPCARVSKEKQWTLESEEKVMSCLILTGIPKNIGGEQIKNYLKSCNILNENPVCKLIFLSRKENQWTAVKCNTIEQCIQLKKWIKKNPLKINNNIISTPVLIPRCSYDDIRTIDTGTKNKKSSKTDDVYLFFHMTGTIMRFVIKKKNNKKLSENYIKDILGMGHVKLIDIGEGYSNIQGEERIYSVIEYGYHPSNLKFFEINIHTLSLNKSIKVKLETTLKISKNPQKETINKQKKKGSRFDQEKAIVNIQQKPPLENVLINAIYKLNEFTTNQENFYILIGNQFLKNTDQLPLQNSRFDCFLIPKRNIIEESLLITDQNN</sequence>
<dbReference type="Pfam" id="PF00169">
    <property type="entry name" value="PH"/>
    <property type="match status" value="1"/>
</dbReference>
<dbReference type="AlphaFoldDB" id="A0AAV7Z824"/>
<proteinExistence type="predicted"/>
<evidence type="ECO:0000313" key="3">
    <source>
        <dbReference type="Proteomes" id="UP001146793"/>
    </source>
</evidence>
<evidence type="ECO:0000313" key="2">
    <source>
        <dbReference type="EMBL" id="KAJ3438222.1"/>
    </source>
</evidence>
<dbReference type="SUPFAM" id="SSF50729">
    <property type="entry name" value="PH domain-like"/>
    <property type="match status" value="1"/>
</dbReference>
<comment type="caution">
    <text evidence="2">The sequence shown here is derived from an EMBL/GenBank/DDBJ whole genome shotgun (WGS) entry which is preliminary data.</text>
</comment>
<name>A0AAV7Z824_9EUKA</name>
<dbReference type="PANTHER" id="PTHR14336">
    <property type="entry name" value="TANDEM PH DOMAIN CONTAINING PROTEIN"/>
    <property type="match status" value="1"/>
</dbReference>
<dbReference type="FunFam" id="2.30.29.30:FF:000286">
    <property type="entry name" value="PH-protein kinase domain containing protein"/>
    <property type="match status" value="1"/>
</dbReference>
<evidence type="ECO:0000259" key="1">
    <source>
        <dbReference type="PROSITE" id="PS50003"/>
    </source>
</evidence>